<feature type="domain" description="OmpR/PhoB-type" evidence="8">
    <location>
        <begin position="1"/>
        <end position="98"/>
    </location>
</feature>
<feature type="compositionally biased region" description="Pro residues" evidence="7">
    <location>
        <begin position="254"/>
        <end position="268"/>
    </location>
</feature>
<feature type="repeat" description="TPR" evidence="5">
    <location>
        <begin position="965"/>
        <end position="998"/>
    </location>
</feature>
<sequence>MDTALSFRVLGPLEVLVGEQRVSIGGSRQRIILAALILRAGRVVPVDLLATAIWGERPPPTARSQVVICVSGLRRAFLEAGAPANLLGTSSPGYVLHADPSQVDVLLAERLASQARSAESAGDLAGAARLFAEACGLWRGPVLAGIESAYVESEARRLDDRQLTLTEERVQLELALGRHRELIDDLAVFVDANPLRERLRAQLMLARYRCGRRAEALDTYRIGRMQLVDELGIEPGTELQALHDAILRDDPDLTPAPAPPPARTPAPAPETAAEPEAAPAPAEPAAPGQTVQAGQTGQVEHGVVPAQLPADVPHFVGRSAEIAELDALLDKRLGQGLLTIALITGVGGVGKSGLAVHWAHRVASRFPDGQLFVNLRGYDLNAQPLTPGAVMDRFLRAFGIGGERIPEDLDERAGLLRTVIGKRQVLLVLDNARVIDQVRPLLPGSGTCCVIVTSRDPLGDLAPREGASVIHLEVLGSADSAALLSGVADSVVMEEDPKAATLLGELCDGLPLALRIVGARLTARSYWTPARLAKRLADERRRLDELSYGQLTVRASFALSYRDLSPQAALMFRRLGLLEAPDFASWAGAALLGVDGFDAEDLIDQLVDAQLVEVLGRDGADQIRYRFHDLVRLYARECAHAEEPAGDRLAATTRALSCWLALTEEAHHREYGGAFTQLHAPVPRWRPADADELLERPLDWLDAERGAIVAAISQAAHLGASELCWDLAVTATTLFEVRSYFDDWRTTHETALDAARKAGDLRGEAAVLCSLGSMHLFQQVPERADECLSAARELFERLEDPYGMALALRNISLLDRLAGRFDVALDGFLTAKRIFAEVGDHFAEAHVLGGIAQVHVDLGRLELAEPLLRQALEVFRRLGSERGQAQILNRLGEALLRQDRPAEAEEIVRAALALVRKRQDGIGQAYILCGLGEIQLRQNLPAAAVESLDEALVIAQGVRERFVEARIHLAFGQLHARCGRFDEAVAHLRETLEISTELDTRLWRFRALSALGEVFILKGDEPAAFEALNRALDYCADTRSEEYRLITERLAALSVIPSESSGPCAVAGGVGD</sequence>
<comment type="similarity">
    <text evidence="1">Belongs to the AfsR/DnrI/RedD regulatory family.</text>
</comment>
<evidence type="ECO:0000259" key="8">
    <source>
        <dbReference type="PROSITE" id="PS51755"/>
    </source>
</evidence>
<dbReference type="InterPro" id="IPR001867">
    <property type="entry name" value="OmpR/PhoB-type_DNA-bd"/>
</dbReference>
<reference evidence="9 10" key="1">
    <citation type="submission" date="2024-09" db="EMBL/GenBank/DDBJ databases">
        <authorList>
            <person name="Sun Q."/>
            <person name="Mori K."/>
        </authorList>
    </citation>
    <scope>NUCLEOTIDE SEQUENCE [LARGE SCALE GENOMIC DNA]</scope>
    <source>
        <strain evidence="9 10">JCM 3028</strain>
    </source>
</reference>
<dbReference type="PANTHER" id="PTHR35807">
    <property type="entry name" value="TRANSCRIPTIONAL REGULATOR REDD-RELATED"/>
    <property type="match status" value="1"/>
</dbReference>
<evidence type="ECO:0000256" key="4">
    <source>
        <dbReference type="ARBA" id="ARBA00023163"/>
    </source>
</evidence>
<dbReference type="InterPro" id="IPR019734">
    <property type="entry name" value="TPR_rpt"/>
</dbReference>
<dbReference type="CDD" id="cd15831">
    <property type="entry name" value="BTAD"/>
    <property type="match status" value="1"/>
</dbReference>
<feature type="compositionally biased region" description="Low complexity" evidence="7">
    <location>
        <begin position="269"/>
        <end position="294"/>
    </location>
</feature>
<dbReference type="Proteomes" id="UP001589610">
    <property type="component" value="Unassembled WGS sequence"/>
</dbReference>
<gene>
    <name evidence="9" type="ORF">ACFFRH_34460</name>
</gene>
<dbReference type="InterPro" id="IPR016032">
    <property type="entry name" value="Sig_transdc_resp-reg_C-effctor"/>
</dbReference>
<dbReference type="InterPro" id="IPR051677">
    <property type="entry name" value="AfsR-DnrI-RedD_regulator"/>
</dbReference>
<dbReference type="Gene3D" id="1.10.10.10">
    <property type="entry name" value="Winged helix-like DNA-binding domain superfamily/Winged helix DNA-binding domain"/>
    <property type="match status" value="1"/>
</dbReference>
<protein>
    <submittedName>
        <fullName evidence="9">BTAD domain-containing putative transcriptional regulator</fullName>
    </submittedName>
</protein>
<dbReference type="SMART" id="SM01043">
    <property type="entry name" value="BTAD"/>
    <property type="match status" value="1"/>
</dbReference>
<evidence type="ECO:0000256" key="3">
    <source>
        <dbReference type="ARBA" id="ARBA00023125"/>
    </source>
</evidence>
<name>A0ABV5TN88_9ACTN</name>
<dbReference type="RefSeq" id="WP_386161584.1">
    <property type="nucleotide sequence ID" value="NZ_JBHMBS010000024.1"/>
</dbReference>
<dbReference type="InterPro" id="IPR011990">
    <property type="entry name" value="TPR-like_helical_dom_sf"/>
</dbReference>
<dbReference type="SMART" id="SM00028">
    <property type="entry name" value="TPR"/>
    <property type="match status" value="7"/>
</dbReference>
<dbReference type="InterPro" id="IPR036388">
    <property type="entry name" value="WH-like_DNA-bd_sf"/>
</dbReference>
<evidence type="ECO:0000256" key="1">
    <source>
        <dbReference type="ARBA" id="ARBA00005820"/>
    </source>
</evidence>
<keyword evidence="2" id="KW-0805">Transcription regulation</keyword>
<dbReference type="Gene3D" id="3.40.50.300">
    <property type="entry name" value="P-loop containing nucleotide triphosphate hydrolases"/>
    <property type="match status" value="1"/>
</dbReference>
<keyword evidence="4" id="KW-0804">Transcription</keyword>
<dbReference type="SUPFAM" id="SSF48452">
    <property type="entry name" value="TPR-like"/>
    <property type="match status" value="3"/>
</dbReference>
<dbReference type="PRINTS" id="PR00364">
    <property type="entry name" value="DISEASERSIST"/>
</dbReference>
<feature type="region of interest" description="Disordered" evidence="7">
    <location>
        <begin position="249"/>
        <end position="294"/>
    </location>
</feature>
<comment type="caution">
    <text evidence="9">The sequence shown here is derived from an EMBL/GenBank/DDBJ whole genome shotgun (WGS) entry which is preliminary data.</text>
</comment>
<evidence type="ECO:0000256" key="2">
    <source>
        <dbReference type="ARBA" id="ARBA00023015"/>
    </source>
</evidence>
<dbReference type="Pfam" id="PF13424">
    <property type="entry name" value="TPR_12"/>
    <property type="match status" value="3"/>
</dbReference>
<keyword evidence="5" id="KW-0802">TPR repeat</keyword>
<accession>A0ABV5TN88</accession>
<evidence type="ECO:0000256" key="6">
    <source>
        <dbReference type="PROSITE-ProRule" id="PRU01091"/>
    </source>
</evidence>
<keyword evidence="10" id="KW-1185">Reference proteome</keyword>
<evidence type="ECO:0000313" key="9">
    <source>
        <dbReference type="EMBL" id="MFB9680607.1"/>
    </source>
</evidence>
<organism evidence="9 10">
    <name type="scientific">Streptosporangium vulgare</name>
    <dbReference type="NCBI Taxonomy" id="46190"/>
    <lineage>
        <taxon>Bacteria</taxon>
        <taxon>Bacillati</taxon>
        <taxon>Actinomycetota</taxon>
        <taxon>Actinomycetes</taxon>
        <taxon>Streptosporangiales</taxon>
        <taxon>Streptosporangiaceae</taxon>
        <taxon>Streptosporangium</taxon>
    </lineage>
</organism>
<dbReference type="PANTHER" id="PTHR35807:SF1">
    <property type="entry name" value="TRANSCRIPTIONAL REGULATOR REDD"/>
    <property type="match status" value="1"/>
</dbReference>
<dbReference type="Pfam" id="PF03704">
    <property type="entry name" value="BTAD"/>
    <property type="match status" value="1"/>
</dbReference>
<dbReference type="SMART" id="SM00862">
    <property type="entry name" value="Trans_reg_C"/>
    <property type="match status" value="1"/>
</dbReference>
<dbReference type="PROSITE" id="PS51755">
    <property type="entry name" value="OMPR_PHOB"/>
    <property type="match status" value="1"/>
</dbReference>
<dbReference type="SUPFAM" id="SSF46894">
    <property type="entry name" value="C-terminal effector domain of the bipartite response regulators"/>
    <property type="match status" value="1"/>
</dbReference>
<dbReference type="InterPro" id="IPR027417">
    <property type="entry name" value="P-loop_NTPase"/>
</dbReference>
<dbReference type="EMBL" id="JBHMBS010000024">
    <property type="protein sequence ID" value="MFB9680607.1"/>
    <property type="molecule type" value="Genomic_DNA"/>
</dbReference>
<evidence type="ECO:0000256" key="5">
    <source>
        <dbReference type="PROSITE-ProRule" id="PRU00339"/>
    </source>
</evidence>
<dbReference type="PROSITE" id="PS50005">
    <property type="entry name" value="TPR"/>
    <property type="match status" value="1"/>
</dbReference>
<dbReference type="Gene3D" id="1.25.40.10">
    <property type="entry name" value="Tetratricopeptide repeat domain"/>
    <property type="match status" value="2"/>
</dbReference>
<keyword evidence="3 6" id="KW-0238">DNA-binding</keyword>
<dbReference type="InterPro" id="IPR005158">
    <property type="entry name" value="BTAD"/>
</dbReference>
<evidence type="ECO:0000256" key="7">
    <source>
        <dbReference type="SAM" id="MobiDB-lite"/>
    </source>
</evidence>
<proteinExistence type="inferred from homology"/>
<feature type="DNA-binding region" description="OmpR/PhoB-type" evidence="6">
    <location>
        <begin position="1"/>
        <end position="98"/>
    </location>
</feature>
<evidence type="ECO:0000313" key="10">
    <source>
        <dbReference type="Proteomes" id="UP001589610"/>
    </source>
</evidence>
<dbReference type="SUPFAM" id="SSF52540">
    <property type="entry name" value="P-loop containing nucleoside triphosphate hydrolases"/>
    <property type="match status" value="1"/>
</dbReference>